<dbReference type="EMBL" id="CP027059">
    <property type="protein sequence ID" value="UQZ81143.1"/>
    <property type="molecule type" value="Genomic_DNA"/>
</dbReference>
<accession>A0ABY4RG20</accession>
<name>A0ABY4RG20_9BACL</name>
<evidence type="ECO:0000313" key="5">
    <source>
        <dbReference type="EMBL" id="UQZ81143.1"/>
    </source>
</evidence>
<dbReference type="InterPro" id="IPR001279">
    <property type="entry name" value="Metallo-B-lactamas"/>
</dbReference>
<dbReference type="RefSeq" id="WP_249863399.1">
    <property type="nucleotide sequence ID" value="NZ_CP027059.1"/>
</dbReference>
<dbReference type="Pfam" id="PF00753">
    <property type="entry name" value="Lactamase_B"/>
    <property type="match status" value="1"/>
</dbReference>
<evidence type="ECO:0000259" key="4">
    <source>
        <dbReference type="SMART" id="SM00849"/>
    </source>
</evidence>
<evidence type="ECO:0000256" key="1">
    <source>
        <dbReference type="ARBA" id="ARBA00034221"/>
    </source>
</evidence>
<reference evidence="5" key="1">
    <citation type="submission" date="2018-02" db="EMBL/GenBank/DDBJ databases">
        <authorList>
            <person name="Kim S.-K."/>
            <person name="Jung H.-I."/>
            <person name="Lee S.-W."/>
        </authorList>
    </citation>
    <scope>NUCLEOTIDE SEQUENCE</scope>
    <source>
        <strain evidence="5">SK3146</strain>
    </source>
</reference>
<keyword evidence="5" id="KW-0378">Hydrolase</keyword>
<proteinExistence type="predicted"/>
<dbReference type="SUPFAM" id="SSF56281">
    <property type="entry name" value="Metallo-hydrolase/oxidoreductase"/>
    <property type="match status" value="1"/>
</dbReference>
<comment type="catalytic activity">
    <reaction evidence="3">
        <text>3',5'-cyclic UMP + H2O = UMP + H(+)</text>
        <dbReference type="Rhea" id="RHEA:70575"/>
        <dbReference type="ChEBI" id="CHEBI:15377"/>
        <dbReference type="ChEBI" id="CHEBI:15378"/>
        <dbReference type="ChEBI" id="CHEBI:57865"/>
        <dbReference type="ChEBI" id="CHEBI:184387"/>
    </reaction>
    <physiologicalReaction direction="left-to-right" evidence="3">
        <dbReference type="Rhea" id="RHEA:70576"/>
    </physiologicalReaction>
</comment>
<evidence type="ECO:0000256" key="2">
    <source>
        <dbReference type="ARBA" id="ARBA00034301"/>
    </source>
</evidence>
<dbReference type="SMART" id="SM00849">
    <property type="entry name" value="Lactamase_B"/>
    <property type="match status" value="1"/>
</dbReference>
<dbReference type="EC" id="3.1.-.-" evidence="5"/>
<dbReference type="InterPro" id="IPR050698">
    <property type="entry name" value="MBL"/>
</dbReference>
<organism evidence="5 6">
    <name type="scientific">Paenibacillus konkukensis</name>
    <dbReference type="NCBI Taxonomy" id="2020716"/>
    <lineage>
        <taxon>Bacteria</taxon>
        <taxon>Bacillati</taxon>
        <taxon>Bacillota</taxon>
        <taxon>Bacilli</taxon>
        <taxon>Bacillales</taxon>
        <taxon>Paenibacillaceae</taxon>
        <taxon>Paenibacillus</taxon>
    </lineage>
</organism>
<dbReference type="InterPro" id="IPR036866">
    <property type="entry name" value="RibonucZ/Hydroxyglut_hydro"/>
</dbReference>
<reference evidence="5" key="2">
    <citation type="journal article" date="2021" name="J Anim Sci Technol">
        <title>Complete genome sequence of Paenibacillus konkukensis sp. nov. SK3146 as a potential probiotic strain.</title>
        <authorList>
            <person name="Jung H.I."/>
            <person name="Park S."/>
            <person name="Niu K.M."/>
            <person name="Lee S.W."/>
            <person name="Kothari D."/>
            <person name="Yi K.J."/>
            <person name="Kim S.K."/>
        </authorList>
    </citation>
    <scope>NUCLEOTIDE SEQUENCE</scope>
    <source>
        <strain evidence="5">SK3146</strain>
    </source>
</reference>
<comment type="function">
    <text evidence="2">Counteracts the endogenous Pycsar antiviral defense system. Phosphodiesterase that enables metal-dependent hydrolysis of host cyclic nucleotide Pycsar defense signals such as cCMP and cUMP.</text>
</comment>
<dbReference type="PANTHER" id="PTHR11203">
    <property type="entry name" value="CLEAVAGE AND POLYADENYLATION SPECIFICITY FACTOR FAMILY MEMBER"/>
    <property type="match status" value="1"/>
</dbReference>
<dbReference type="Gene3D" id="3.40.50.10890">
    <property type="match status" value="1"/>
</dbReference>
<keyword evidence="6" id="KW-1185">Reference proteome</keyword>
<evidence type="ECO:0000313" key="6">
    <source>
        <dbReference type="Proteomes" id="UP001057134"/>
    </source>
</evidence>
<feature type="domain" description="Metallo-beta-lactamase" evidence="4">
    <location>
        <begin position="13"/>
        <end position="201"/>
    </location>
</feature>
<comment type="catalytic activity">
    <reaction evidence="1">
        <text>3',5'-cyclic CMP + H2O = CMP + H(+)</text>
        <dbReference type="Rhea" id="RHEA:72675"/>
        <dbReference type="ChEBI" id="CHEBI:15377"/>
        <dbReference type="ChEBI" id="CHEBI:15378"/>
        <dbReference type="ChEBI" id="CHEBI:58003"/>
        <dbReference type="ChEBI" id="CHEBI:60377"/>
    </reaction>
    <physiologicalReaction direction="left-to-right" evidence="1">
        <dbReference type="Rhea" id="RHEA:72676"/>
    </physiologicalReaction>
</comment>
<protein>
    <submittedName>
        <fullName evidence="5">Ribonuclease</fullName>
        <ecNumber evidence="5">3.1.-.-</ecNumber>
    </submittedName>
</protein>
<dbReference type="PANTHER" id="PTHR11203:SF37">
    <property type="entry name" value="INTEGRATOR COMPLEX SUBUNIT 11"/>
    <property type="match status" value="1"/>
</dbReference>
<evidence type="ECO:0000256" key="3">
    <source>
        <dbReference type="ARBA" id="ARBA00048505"/>
    </source>
</evidence>
<gene>
    <name evidence="5" type="ORF">SK3146_00299</name>
</gene>
<sequence>MQVTVWGGAGEHGRSCYLIEHRQTRLLLDCGVKKEGPGAYPSLVGETAAGLDAVFLSHAHEDHSVAIPLLYKLGYRGAVWTTRATVRQLPAYFRAWKQYVAAQGAPLPYEEEHIDAIQYAYLEETAGPGEWLALSPKLSVCWGRSGHLPGSVWLLLNIEGRLAFFSGDYTSESALLAADIPALPAAELRSGEEAQPVLGGAGRSLARANGPTVDLAIVDAAYGGDPDSQGEKLALLKAAVGEALHRGETVLLPVPVFGRGQELLLWAQETFPDVRIVAEKEIVDGLADMLQWRAWLRENAAGRIARGLQHGCMTVVDDPAGRERAIGAAPAAAIVFTSDGMMQSAKCRWYYEVLKRRGGYRVILTGHLAQGSLGRRLITGQDGGVGDPAARFVRYKVHQGKPDVRAMLDALPSKETVLVHAGKETTDALSAELAREGYAGLHSLVIGDALQANSKE</sequence>
<dbReference type="Proteomes" id="UP001057134">
    <property type="component" value="Chromosome"/>
</dbReference>
<dbReference type="GO" id="GO:0016787">
    <property type="term" value="F:hydrolase activity"/>
    <property type="evidence" value="ECO:0007669"/>
    <property type="project" value="UniProtKB-KW"/>
</dbReference>
<dbReference type="Gene3D" id="3.60.15.10">
    <property type="entry name" value="Ribonuclease Z/Hydroxyacylglutathione hydrolase-like"/>
    <property type="match status" value="1"/>
</dbReference>
<dbReference type="CDD" id="cd16295">
    <property type="entry name" value="TTHA0252-CPSF-like_MBL-fold"/>
    <property type="match status" value="1"/>
</dbReference>